<protein>
    <submittedName>
        <fullName evidence="2">Uncharacterized protein</fullName>
    </submittedName>
</protein>
<gene>
    <name evidence="2" type="ORF">Q7C36_012769</name>
</gene>
<accession>A0AA88MMS0</accession>
<proteinExistence type="predicted"/>
<feature type="compositionally biased region" description="Basic and acidic residues" evidence="1">
    <location>
        <begin position="56"/>
        <end position="70"/>
    </location>
</feature>
<feature type="compositionally biased region" description="Basic residues" evidence="1">
    <location>
        <begin position="15"/>
        <end position="34"/>
    </location>
</feature>
<dbReference type="AlphaFoldDB" id="A0AA88MMS0"/>
<reference evidence="2" key="1">
    <citation type="submission" date="2023-08" db="EMBL/GenBank/DDBJ databases">
        <title>Pelteobagrus vachellii genome.</title>
        <authorList>
            <person name="Liu H."/>
        </authorList>
    </citation>
    <scope>NUCLEOTIDE SEQUENCE</scope>
    <source>
        <strain evidence="2">PRFRI_2022a</strain>
        <tissue evidence="2">Muscle</tissue>
    </source>
</reference>
<feature type="region of interest" description="Disordered" evidence="1">
    <location>
        <begin position="1"/>
        <end position="34"/>
    </location>
</feature>
<dbReference type="Proteomes" id="UP001187315">
    <property type="component" value="Unassembled WGS sequence"/>
</dbReference>
<dbReference type="EMBL" id="JAVHJS010000012">
    <property type="protein sequence ID" value="KAK2841190.1"/>
    <property type="molecule type" value="Genomic_DNA"/>
</dbReference>
<feature type="region of interest" description="Disordered" evidence="1">
    <location>
        <begin position="149"/>
        <end position="168"/>
    </location>
</feature>
<comment type="caution">
    <text evidence="2">The sequence shown here is derived from an EMBL/GenBank/DDBJ whole genome shotgun (WGS) entry which is preliminary data.</text>
</comment>
<feature type="region of interest" description="Disordered" evidence="1">
    <location>
        <begin position="56"/>
        <end position="87"/>
    </location>
</feature>
<evidence type="ECO:0000313" key="3">
    <source>
        <dbReference type="Proteomes" id="UP001187315"/>
    </source>
</evidence>
<evidence type="ECO:0000313" key="2">
    <source>
        <dbReference type="EMBL" id="KAK2841190.1"/>
    </source>
</evidence>
<sequence length="168" mass="18740">MWDEKARKAAPGLQRGHRLTALSKRKQKPPRRCSLKPGLAALTRYSGAAENLYKMVENRRSDGEKADRRRLGLTGGSKGGSDEQDPSLAQAAMLKRLEKTHALFSTLQFCSSTRFVYNSLPRVRKEKNASNGDRALAPLLTNNNNVVVSRRRGSTNQRTASEEARVFQ</sequence>
<keyword evidence="3" id="KW-1185">Reference proteome</keyword>
<name>A0AA88MMS0_TACVA</name>
<evidence type="ECO:0000256" key="1">
    <source>
        <dbReference type="SAM" id="MobiDB-lite"/>
    </source>
</evidence>
<organism evidence="2 3">
    <name type="scientific">Tachysurus vachellii</name>
    <name type="common">Darkbarbel catfish</name>
    <name type="synonym">Pelteobagrus vachellii</name>
    <dbReference type="NCBI Taxonomy" id="175792"/>
    <lineage>
        <taxon>Eukaryota</taxon>
        <taxon>Metazoa</taxon>
        <taxon>Chordata</taxon>
        <taxon>Craniata</taxon>
        <taxon>Vertebrata</taxon>
        <taxon>Euteleostomi</taxon>
        <taxon>Actinopterygii</taxon>
        <taxon>Neopterygii</taxon>
        <taxon>Teleostei</taxon>
        <taxon>Ostariophysi</taxon>
        <taxon>Siluriformes</taxon>
        <taxon>Bagridae</taxon>
        <taxon>Tachysurus</taxon>
    </lineage>
</organism>